<dbReference type="InterPro" id="IPR023393">
    <property type="entry name" value="START-like_dom_sf"/>
</dbReference>
<reference evidence="1 2" key="1">
    <citation type="submission" date="2019-01" db="EMBL/GenBank/DDBJ databases">
        <title>Lactibacter flavus gen. nov., sp. nov., a novel bacterium of the family Propionibacteriaceae isolated from raw milk and dairy products.</title>
        <authorList>
            <person name="Huptas C."/>
            <person name="Wenning M."/>
            <person name="Breitenwieser F."/>
            <person name="Doll E."/>
            <person name="Von Neubeck M."/>
            <person name="Busse H.-J."/>
            <person name="Scherer S."/>
        </authorList>
    </citation>
    <scope>NUCLEOTIDE SEQUENCE [LARGE SCALE GENOMIC DNA]</scope>
    <source>
        <strain evidence="1 2">KCTC 33808</strain>
    </source>
</reference>
<dbReference type="Pfam" id="PF10698">
    <property type="entry name" value="DUF2505"/>
    <property type="match status" value="1"/>
</dbReference>
<proteinExistence type="predicted"/>
<name>A0A4Q9KDF5_9ACTN</name>
<dbReference type="SUPFAM" id="SSF55961">
    <property type="entry name" value="Bet v1-like"/>
    <property type="match status" value="1"/>
</dbReference>
<sequence length="199" mass="20823">MDVPLLRVGVTISLTGVTDGGEARPAMLCAQWGSYRNNRGMQLTSRHDFPAPPADVFAMLTDEAFLRHAATEMGSPDARVAASASRTAVEATIEAPDVVRAFVGATLRVLLEVDWGAARPGGTRAGTFTMTVPGTPVTVAGTTLLAPTASGTEVTYDGELTVRLPLVGARVEREAAPAILEALEDQARIGRAWLARPAG</sequence>
<dbReference type="InterPro" id="IPR019639">
    <property type="entry name" value="DUF2505"/>
</dbReference>
<gene>
    <name evidence="1" type="ORF">ET989_08470</name>
</gene>
<dbReference type="Gene3D" id="3.30.530.20">
    <property type="match status" value="1"/>
</dbReference>
<dbReference type="EMBL" id="SDMQ01000007">
    <property type="protein sequence ID" value="TBT84685.1"/>
    <property type="molecule type" value="Genomic_DNA"/>
</dbReference>
<comment type="caution">
    <text evidence="1">The sequence shown here is derived from an EMBL/GenBank/DDBJ whole genome shotgun (WGS) entry which is preliminary data.</text>
</comment>
<keyword evidence="2" id="KW-1185">Reference proteome</keyword>
<dbReference type="OrthoDB" id="3266819at2"/>
<dbReference type="Proteomes" id="UP000292373">
    <property type="component" value="Unassembled WGS sequence"/>
</dbReference>
<evidence type="ECO:0000313" key="2">
    <source>
        <dbReference type="Proteomes" id="UP000292373"/>
    </source>
</evidence>
<accession>A0A4Q9KDF5</accession>
<dbReference type="AlphaFoldDB" id="A0A4Q9KDF5"/>
<organism evidence="1 2">
    <name type="scientific">Propioniciclava sinopodophylli</name>
    <dbReference type="NCBI Taxonomy" id="1837344"/>
    <lineage>
        <taxon>Bacteria</taxon>
        <taxon>Bacillati</taxon>
        <taxon>Actinomycetota</taxon>
        <taxon>Actinomycetes</taxon>
        <taxon>Propionibacteriales</taxon>
        <taxon>Propionibacteriaceae</taxon>
        <taxon>Propioniciclava</taxon>
    </lineage>
</organism>
<evidence type="ECO:0000313" key="1">
    <source>
        <dbReference type="EMBL" id="TBT84685.1"/>
    </source>
</evidence>
<protein>
    <submittedName>
        <fullName evidence="1">DUF2505 domain-containing protein</fullName>
    </submittedName>
</protein>